<gene>
    <name evidence="1" type="ORF">LCGC14_0632060</name>
</gene>
<organism evidence="1">
    <name type="scientific">marine sediment metagenome</name>
    <dbReference type="NCBI Taxonomy" id="412755"/>
    <lineage>
        <taxon>unclassified sequences</taxon>
        <taxon>metagenomes</taxon>
        <taxon>ecological metagenomes</taxon>
    </lineage>
</organism>
<dbReference type="EMBL" id="LAZR01001111">
    <property type="protein sequence ID" value="KKN50481.1"/>
    <property type="molecule type" value="Genomic_DNA"/>
</dbReference>
<evidence type="ECO:0000313" key="1">
    <source>
        <dbReference type="EMBL" id="KKN50481.1"/>
    </source>
</evidence>
<comment type="caution">
    <text evidence="1">The sequence shown here is derived from an EMBL/GenBank/DDBJ whole genome shotgun (WGS) entry which is preliminary data.</text>
</comment>
<name>A0A0F9TN20_9ZZZZ</name>
<accession>A0A0F9TN20</accession>
<reference evidence="1" key="1">
    <citation type="journal article" date="2015" name="Nature">
        <title>Complex archaea that bridge the gap between prokaryotes and eukaryotes.</title>
        <authorList>
            <person name="Spang A."/>
            <person name="Saw J.H."/>
            <person name="Jorgensen S.L."/>
            <person name="Zaremba-Niedzwiedzka K."/>
            <person name="Martijn J."/>
            <person name="Lind A.E."/>
            <person name="van Eijk R."/>
            <person name="Schleper C."/>
            <person name="Guy L."/>
            <person name="Ettema T.J."/>
        </authorList>
    </citation>
    <scope>NUCLEOTIDE SEQUENCE</scope>
</reference>
<proteinExistence type="predicted"/>
<sequence length="463" mass="51160">MPEVKKVTDPKKIVTDKRVLKRLVELGIDHHFVEFWHDYAPRSKGEEHSPYAKFYRDLKSNKRIMVVSGLPMVKPDGTKIQVGWLKQGNRYVSRPNLFSATVRGTQITLTCLNDQPSGVKTDDAVTYRPQLFLSGIEQFPLSNEPILLPRDPANPDYKKNVLEWDFGICKRRLRIIEGRVRGSWVFNTNPNGGIRVKYNQAGNHKIKLGPYAINADEEVMSQLVFDDPESEYPIKLKDSATYYPDAHVESDTVDGSVSSSYGIGSGVVWDTMHDLVTGHLAYSEDDPLRCASIKSDNSSGKWRQIARGILLLDISGLGPLAEIGGLTLTLVSDGKLQTSTNWEVENNIYSSNPAVNTAIALADNDKNDFGTTPYCDTSISFTNWAADGSDNDFVFNAAGIAAAQAALDGDGIFKLGVRDSTQDVPDTEPTWENAKYSYANAWSVDKGGASRPKLVVTYTSPKP</sequence>
<protein>
    <submittedName>
        <fullName evidence="1">Uncharacterized protein</fullName>
    </submittedName>
</protein>
<feature type="non-terminal residue" evidence="1">
    <location>
        <position position="463"/>
    </location>
</feature>
<dbReference type="AlphaFoldDB" id="A0A0F9TN20"/>